<gene>
    <name evidence="2" type="ORF">FB465_6377</name>
</gene>
<dbReference type="OrthoDB" id="266253at2"/>
<dbReference type="AlphaFoldDB" id="A0A561F020"/>
<dbReference type="RefSeq" id="WP_145796023.1">
    <property type="nucleotide sequence ID" value="NZ_BAAABR010000019.1"/>
</dbReference>
<dbReference type="Proteomes" id="UP000318416">
    <property type="component" value="Unassembled WGS sequence"/>
</dbReference>
<evidence type="ECO:0000313" key="2">
    <source>
        <dbReference type="EMBL" id="TWE21210.1"/>
    </source>
</evidence>
<protein>
    <submittedName>
        <fullName evidence="2">Putative phage baseplate assembly protein</fullName>
    </submittedName>
</protein>
<comment type="caution">
    <text evidence="2">The sequence shown here is derived from an EMBL/GenBank/DDBJ whole genome shotgun (WGS) entry which is preliminary data.</text>
</comment>
<sequence>MRNCTCGCCAGAGSRTQPTPPTANPPGLPGLRLRVGTHPTFLTAMLDRLAAADLPGVAGLTTRAPDDPAIALCDAWAAVADVLTFYQERIGNEGYLRTATEARSVHELTQLVGYRPRPGVAAGTHLSFTLEAGHTEVIPAGTKVQSLPGPGELAQAYETSAPLSALAAANRLPVRTTRPQLITVDNVGFLPELWLDGIATRLRVNDLLLIRVEGHIEGSEDVRYEPRRVSAVEEDVEHLRTRVALAGGYEPEPPAWQQVGDLEQLVDLFTTRPEDEAPDVPPPGKASADSRLRLAELLHPELAGALHTAWAGSTVTGPPTVEVYALRVAAPLFGHNAPRKPTYKDARPEPMEKWLDWDEQEGASASRSKRLPLPETPGAIYLDSPYQDIRSGTLAVVAVSKTGQQSSRRNAPDEETFTVLGSDPDTPLTADLMARSAYGLANRATRITLGADGEWPVPKTMDDLRRITVHAAPELLPLADLPITEPVQGGVLELAGLIDGLESGRLLVVSGERTDLPGVAGVTASELAQVAEVRQGTAARHIQSLGITASEEGEKNHSFLLLEQPLTHRYRRDTVTVHGNVVHATHGETRTEVLGSGDASLAHQRFTLRSGPLTYVSAPTPTGVESTLQLTVDAVRWPERPWFLGLGPDDRGYVTETDEHAGTSLIFPDGTSGRRLPTGSENIRARYRTGIGRSGNTGTGRITLLATKPLGVRDVVNPLPATGGTDPERPDQARVGAPLPLKTLDRLVSLSDYADFARAFAGVGKAAADRLADGRGGLIAVTVTGVDGALLLPDSDVIGNLRTALRRFGDPAVRIRVLPAERLVISVGARVRLLPDYQWASVAPVLRAALSDAFGPVRRDLAQNLVLSEVVAVLQAVPGVHSCRDLRLASVPPGEPVPPDAHPGPWLPALGARRTDDVLHPAQQLCTAVELPELLDLKEDVA</sequence>
<reference evidence="2 3" key="1">
    <citation type="submission" date="2019-06" db="EMBL/GenBank/DDBJ databases">
        <title>Sequencing the genomes of 1000 actinobacteria strains.</title>
        <authorList>
            <person name="Klenk H.-P."/>
        </authorList>
    </citation>
    <scope>NUCLEOTIDE SEQUENCE [LARGE SCALE GENOMIC DNA]</scope>
    <source>
        <strain evidence="2 3">DSM 41649</strain>
    </source>
</reference>
<evidence type="ECO:0000313" key="3">
    <source>
        <dbReference type="Proteomes" id="UP000318416"/>
    </source>
</evidence>
<dbReference type="EMBL" id="VIVR01000001">
    <property type="protein sequence ID" value="TWE21210.1"/>
    <property type="molecule type" value="Genomic_DNA"/>
</dbReference>
<accession>A0A561F020</accession>
<dbReference type="NCBIfam" id="TIGR02243">
    <property type="entry name" value="putative baseplate assembly protein"/>
    <property type="match status" value="1"/>
</dbReference>
<organism evidence="2 3">
    <name type="scientific">Kitasatospora atroaurantiaca</name>
    <dbReference type="NCBI Taxonomy" id="285545"/>
    <lineage>
        <taxon>Bacteria</taxon>
        <taxon>Bacillati</taxon>
        <taxon>Actinomycetota</taxon>
        <taxon>Actinomycetes</taxon>
        <taxon>Kitasatosporales</taxon>
        <taxon>Streptomycetaceae</taxon>
        <taxon>Kitasatospora</taxon>
    </lineage>
</organism>
<evidence type="ECO:0000256" key="1">
    <source>
        <dbReference type="SAM" id="MobiDB-lite"/>
    </source>
</evidence>
<dbReference type="InterPro" id="IPR011749">
    <property type="entry name" value="CHP02243"/>
</dbReference>
<name>A0A561F020_9ACTN</name>
<proteinExistence type="predicted"/>
<feature type="region of interest" description="Disordered" evidence="1">
    <location>
        <begin position="402"/>
        <end position="423"/>
    </location>
</feature>
<keyword evidence="3" id="KW-1185">Reference proteome</keyword>